<dbReference type="SMART" id="SM00248">
    <property type="entry name" value="ANK"/>
    <property type="match status" value="4"/>
</dbReference>
<evidence type="ECO:0000259" key="8">
    <source>
        <dbReference type="SMART" id="SM00291"/>
    </source>
</evidence>
<feature type="domain" description="ZZ-type" evidence="8">
    <location>
        <begin position="257"/>
        <end position="300"/>
    </location>
</feature>
<gene>
    <name evidence="9" type="ORF">C8A01DRAFT_33948</name>
</gene>
<protein>
    <submittedName>
        <fullName evidence="9">Ankyrin repeat-containing domain protein</fullName>
    </submittedName>
</protein>
<name>A0AAN6STQ2_9PEZI</name>
<dbReference type="SUPFAM" id="SSF57850">
    <property type="entry name" value="RING/U-box"/>
    <property type="match status" value="1"/>
</dbReference>
<dbReference type="SUPFAM" id="SSF48403">
    <property type="entry name" value="Ankyrin repeat"/>
    <property type="match status" value="1"/>
</dbReference>
<dbReference type="PROSITE" id="PS50088">
    <property type="entry name" value="ANK_REPEAT"/>
    <property type="match status" value="1"/>
</dbReference>
<evidence type="ECO:0000256" key="6">
    <source>
        <dbReference type="PROSITE-ProRule" id="PRU00023"/>
    </source>
</evidence>
<keyword evidence="1" id="KW-0479">Metal-binding</keyword>
<evidence type="ECO:0000313" key="10">
    <source>
        <dbReference type="Proteomes" id="UP001303115"/>
    </source>
</evidence>
<dbReference type="GO" id="GO:0008270">
    <property type="term" value="F:zinc ion binding"/>
    <property type="evidence" value="ECO:0007669"/>
    <property type="project" value="UniProtKB-KW"/>
</dbReference>
<accession>A0AAN6STQ2</accession>
<feature type="compositionally biased region" description="Acidic residues" evidence="7">
    <location>
        <begin position="353"/>
        <end position="371"/>
    </location>
</feature>
<keyword evidence="5 6" id="KW-0040">ANK repeat</keyword>
<evidence type="ECO:0000256" key="5">
    <source>
        <dbReference type="ARBA" id="ARBA00023043"/>
    </source>
</evidence>
<evidence type="ECO:0000256" key="4">
    <source>
        <dbReference type="ARBA" id="ARBA00022833"/>
    </source>
</evidence>
<feature type="region of interest" description="Disordered" evidence="7">
    <location>
        <begin position="1"/>
        <end position="20"/>
    </location>
</feature>
<feature type="region of interest" description="Disordered" evidence="7">
    <location>
        <begin position="318"/>
        <end position="371"/>
    </location>
</feature>
<keyword evidence="4" id="KW-0862">Zinc</keyword>
<dbReference type="SMART" id="SM00291">
    <property type="entry name" value="ZnF_ZZ"/>
    <property type="match status" value="1"/>
</dbReference>
<reference evidence="10" key="1">
    <citation type="journal article" date="2023" name="Mol. Phylogenet. Evol.">
        <title>Genome-scale phylogeny and comparative genomics of the fungal order Sordariales.</title>
        <authorList>
            <person name="Hensen N."/>
            <person name="Bonometti L."/>
            <person name="Westerberg I."/>
            <person name="Brannstrom I.O."/>
            <person name="Guillou S."/>
            <person name="Cros-Aarteil S."/>
            <person name="Calhoun S."/>
            <person name="Haridas S."/>
            <person name="Kuo A."/>
            <person name="Mondo S."/>
            <person name="Pangilinan J."/>
            <person name="Riley R."/>
            <person name="LaButti K."/>
            <person name="Andreopoulos B."/>
            <person name="Lipzen A."/>
            <person name="Chen C."/>
            <person name="Yan M."/>
            <person name="Daum C."/>
            <person name="Ng V."/>
            <person name="Clum A."/>
            <person name="Steindorff A."/>
            <person name="Ohm R.A."/>
            <person name="Martin F."/>
            <person name="Silar P."/>
            <person name="Natvig D.O."/>
            <person name="Lalanne C."/>
            <person name="Gautier V."/>
            <person name="Ament-Velasquez S.L."/>
            <person name="Kruys A."/>
            <person name="Hutchinson M.I."/>
            <person name="Powell A.J."/>
            <person name="Barry K."/>
            <person name="Miller A.N."/>
            <person name="Grigoriev I.V."/>
            <person name="Debuchy R."/>
            <person name="Gladieux P."/>
            <person name="Hiltunen Thoren M."/>
            <person name="Johannesson H."/>
        </authorList>
    </citation>
    <scope>NUCLEOTIDE SEQUENCE [LARGE SCALE GENOMIC DNA]</scope>
    <source>
        <strain evidence="10">CBS 284.82</strain>
    </source>
</reference>
<dbReference type="Gene3D" id="1.25.40.20">
    <property type="entry name" value="Ankyrin repeat-containing domain"/>
    <property type="match status" value="1"/>
</dbReference>
<keyword evidence="10" id="KW-1185">Reference proteome</keyword>
<dbReference type="PANTHER" id="PTHR24189:SF50">
    <property type="entry name" value="ANKYRIN REPEAT AND SOCS BOX PROTEIN 2"/>
    <property type="match status" value="1"/>
</dbReference>
<dbReference type="InterPro" id="IPR002110">
    <property type="entry name" value="Ankyrin_rpt"/>
</dbReference>
<comment type="caution">
    <text evidence="9">The sequence shown here is derived from an EMBL/GenBank/DDBJ whole genome shotgun (WGS) entry which is preliminary data.</text>
</comment>
<keyword evidence="3" id="KW-0863">Zinc-finger</keyword>
<evidence type="ECO:0000256" key="7">
    <source>
        <dbReference type="SAM" id="MobiDB-lite"/>
    </source>
</evidence>
<feature type="repeat" description="ANK" evidence="6">
    <location>
        <begin position="119"/>
        <end position="151"/>
    </location>
</feature>
<dbReference type="InterPro" id="IPR000433">
    <property type="entry name" value="Znf_ZZ"/>
</dbReference>
<dbReference type="AlphaFoldDB" id="A0AAN6STQ2"/>
<evidence type="ECO:0000256" key="2">
    <source>
        <dbReference type="ARBA" id="ARBA00022737"/>
    </source>
</evidence>
<evidence type="ECO:0000313" key="9">
    <source>
        <dbReference type="EMBL" id="KAK4041960.1"/>
    </source>
</evidence>
<keyword evidence="2" id="KW-0677">Repeat</keyword>
<dbReference type="Gene3D" id="3.30.60.90">
    <property type="match status" value="1"/>
</dbReference>
<dbReference type="Proteomes" id="UP001303115">
    <property type="component" value="Unassembled WGS sequence"/>
</dbReference>
<proteinExistence type="predicted"/>
<dbReference type="InterPro" id="IPR036770">
    <property type="entry name" value="Ankyrin_rpt-contain_sf"/>
</dbReference>
<dbReference type="Pfam" id="PF12796">
    <property type="entry name" value="Ank_2"/>
    <property type="match status" value="1"/>
</dbReference>
<dbReference type="InterPro" id="IPR050745">
    <property type="entry name" value="Multifunctional_regulatory"/>
</dbReference>
<dbReference type="PANTHER" id="PTHR24189">
    <property type="entry name" value="MYOTROPHIN"/>
    <property type="match status" value="1"/>
</dbReference>
<evidence type="ECO:0000256" key="3">
    <source>
        <dbReference type="ARBA" id="ARBA00022771"/>
    </source>
</evidence>
<dbReference type="InterPro" id="IPR043145">
    <property type="entry name" value="Znf_ZZ_sf"/>
</dbReference>
<feature type="compositionally biased region" description="Polar residues" evidence="7">
    <location>
        <begin position="340"/>
        <end position="349"/>
    </location>
</feature>
<evidence type="ECO:0000256" key="1">
    <source>
        <dbReference type="ARBA" id="ARBA00022723"/>
    </source>
</evidence>
<organism evidence="9 10">
    <name type="scientific">Parachaetomium inaequale</name>
    <dbReference type="NCBI Taxonomy" id="2588326"/>
    <lineage>
        <taxon>Eukaryota</taxon>
        <taxon>Fungi</taxon>
        <taxon>Dikarya</taxon>
        <taxon>Ascomycota</taxon>
        <taxon>Pezizomycotina</taxon>
        <taxon>Sordariomycetes</taxon>
        <taxon>Sordariomycetidae</taxon>
        <taxon>Sordariales</taxon>
        <taxon>Chaetomiaceae</taxon>
        <taxon>Parachaetomium</taxon>
    </lineage>
</organism>
<dbReference type="EMBL" id="MU854348">
    <property type="protein sequence ID" value="KAK4041960.1"/>
    <property type="molecule type" value="Genomic_DNA"/>
</dbReference>
<sequence length="371" mass="40429">MLHVRRGEGDDVGTQVGLADARRDRDSEEIDRLVRSLVSRGADVKQAVKGNVFYTALSAACFGVGTGTINFLLDEGASADLADPVFGRLPLHFAAMNGIENFRAILLAYRGDMMRPDNSGMTCLHWAAQFGNAETVGFILSKAGDSATRKRYVSAPDEHQWTPLCWAVRGLKLSLAEGMVSETPDHAAIVRIFLENGADPLIECPLGNGDTAESLTLLELARRSDASDEVISTLARHLEGLRPDGANWPAQADGALVRRYTAADTCCDDILGYSYKCTSCPGFDVCTTCLPTVAKYHNAEIWDDNLPHTFERDPKAEYQDLPVEQDGPDNRGAMPRSPSPEGSEQSDPCNKSDEEDFELNDLEVDLALEDD</sequence>